<gene>
    <name evidence="2" type="ORF">C1A40_02940</name>
</gene>
<dbReference type="Gene3D" id="3.40.80.10">
    <property type="entry name" value="Peptidoglycan recognition protein-like"/>
    <property type="match status" value="1"/>
</dbReference>
<dbReference type="GO" id="GO:0009253">
    <property type="term" value="P:peptidoglycan catabolic process"/>
    <property type="evidence" value="ECO:0007669"/>
    <property type="project" value="InterPro"/>
</dbReference>
<dbReference type="InterPro" id="IPR036505">
    <property type="entry name" value="Amidase/PGRP_sf"/>
</dbReference>
<dbReference type="OrthoDB" id="1037861at2"/>
<dbReference type="EMBL" id="CP025938">
    <property type="protein sequence ID" value="AUS04491.1"/>
    <property type="molecule type" value="Genomic_DNA"/>
</dbReference>
<accession>A0A2I7SF08</accession>
<proteinExistence type="predicted"/>
<dbReference type="Pfam" id="PF01510">
    <property type="entry name" value="Amidase_2"/>
    <property type="match status" value="1"/>
</dbReference>
<protein>
    <submittedName>
        <fullName evidence="2">Lysozyme</fullName>
    </submittedName>
</protein>
<sequence length="156" mass="17419">MKMKLKYLVIHCTATPEGREVTKADIEQWHLVGRGWSRVGYSDLIQLDGALVNLQEFNQDDLVDPWEVTNGAKGYNSKARHVVYAGGCENKAGLPAKDTRTKAQLKALETYVKFMVLRHPEIKVIGHNQIAAKACPSFHVPSWLNHIGINSKNIGL</sequence>
<feature type="domain" description="N-acetylmuramoyl-L-alanine amidase" evidence="1">
    <location>
        <begin position="3"/>
        <end position="136"/>
    </location>
</feature>
<reference evidence="3" key="1">
    <citation type="submission" date="2018-01" db="EMBL/GenBank/DDBJ databases">
        <title>Complete genome of Tamlana sp. UJ94.</title>
        <authorList>
            <person name="Jung J."/>
            <person name="Chung D."/>
            <person name="Bae S.S."/>
            <person name="Baek K."/>
        </authorList>
    </citation>
    <scope>NUCLEOTIDE SEQUENCE [LARGE SCALE GENOMIC DNA]</scope>
    <source>
        <strain evidence="3">UJ94</strain>
    </source>
</reference>
<dbReference type="KEGG" id="taj:C1A40_02940"/>
<evidence type="ECO:0000313" key="3">
    <source>
        <dbReference type="Proteomes" id="UP000236592"/>
    </source>
</evidence>
<dbReference type="GO" id="GO:0008745">
    <property type="term" value="F:N-acetylmuramoyl-L-alanine amidase activity"/>
    <property type="evidence" value="ECO:0007669"/>
    <property type="project" value="InterPro"/>
</dbReference>
<evidence type="ECO:0000313" key="2">
    <source>
        <dbReference type="EMBL" id="AUS04491.1"/>
    </source>
</evidence>
<dbReference type="SUPFAM" id="SSF55846">
    <property type="entry name" value="N-acetylmuramoyl-L-alanine amidase-like"/>
    <property type="match status" value="1"/>
</dbReference>
<organism evidence="2 3">
    <name type="scientific">Pseudotamlana carrageenivorans</name>
    <dbReference type="NCBI Taxonomy" id="2069432"/>
    <lineage>
        <taxon>Bacteria</taxon>
        <taxon>Pseudomonadati</taxon>
        <taxon>Bacteroidota</taxon>
        <taxon>Flavobacteriia</taxon>
        <taxon>Flavobacteriales</taxon>
        <taxon>Flavobacteriaceae</taxon>
        <taxon>Pseudotamlana</taxon>
    </lineage>
</organism>
<dbReference type="InterPro" id="IPR002502">
    <property type="entry name" value="Amidase_domain"/>
</dbReference>
<dbReference type="Proteomes" id="UP000236592">
    <property type="component" value="Chromosome"/>
</dbReference>
<keyword evidence="3" id="KW-1185">Reference proteome</keyword>
<evidence type="ECO:0000259" key="1">
    <source>
        <dbReference type="Pfam" id="PF01510"/>
    </source>
</evidence>
<dbReference type="AlphaFoldDB" id="A0A2I7SF08"/>
<name>A0A2I7SF08_9FLAO</name>